<gene>
    <name evidence="2" type="ORF">DSL92_07660</name>
</gene>
<sequence>MALRYVANRCGSVTQYDRPDRQSIPGHHSRNGSRDAGTSADRTSMRWTLENLIHYGLTRFSQ</sequence>
<accession>A0A3S0R4M7</accession>
<protein>
    <submittedName>
        <fullName evidence="2">Uncharacterized protein</fullName>
    </submittedName>
</protein>
<feature type="region of interest" description="Disordered" evidence="1">
    <location>
        <begin position="14"/>
        <end position="42"/>
    </location>
</feature>
<comment type="caution">
    <text evidence="2">The sequence shown here is derived from an EMBL/GenBank/DDBJ whole genome shotgun (WGS) entry which is preliminary data.</text>
</comment>
<proteinExistence type="predicted"/>
<reference evidence="2" key="1">
    <citation type="submission" date="2018-12" db="EMBL/GenBank/DDBJ databases">
        <authorList>
            <person name="Jadhav K."/>
            <person name="Kushwaha B."/>
            <person name="Jadhav I."/>
        </authorList>
    </citation>
    <scope>NUCLEOTIDE SEQUENCE [LARGE SCALE GENOMIC DNA]</scope>
    <source>
        <strain evidence="2">SBS 10</strain>
    </source>
</reference>
<evidence type="ECO:0000256" key="1">
    <source>
        <dbReference type="SAM" id="MobiDB-lite"/>
    </source>
</evidence>
<dbReference type="EMBL" id="RXHI01000024">
    <property type="protein sequence ID" value="RUA22097.1"/>
    <property type="molecule type" value="Genomic_DNA"/>
</dbReference>
<evidence type="ECO:0000313" key="2">
    <source>
        <dbReference type="EMBL" id="RUA22097.1"/>
    </source>
</evidence>
<dbReference type="AlphaFoldDB" id="A0A3S0R4M7"/>
<organism evidence="2">
    <name type="scientific">Billgrantia gudaonensis</name>
    <dbReference type="NCBI Taxonomy" id="376427"/>
    <lineage>
        <taxon>Bacteria</taxon>
        <taxon>Pseudomonadati</taxon>
        <taxon>Pseudomonadota</taxon>
        <taxon>Gammaproteobacteria</taxon>
        <taxon>Oceanospirillales</taxon>
        <taxon>Halomonadaceae</taxon>
        <taxon>Billgrantia</taxon>
    </lineage>
</organism>
<name>A0A3S0R4M7_9GAMM</name>